<comment type="caution">
    <text evidence="2">The sequence shown here is derived from an EMBL/GenBank/DDBJ whole genome shotgun (WGS) entry which is preliminary data.</text>
</comment>
<name>A0ABN0TKQ0_9ACTN</name>
<dbReference type="EMBL" id="BAAAGX010000004">
    <property type="protein sequence ID" value="GAA0224165.1"/>
    <property type="molecule type" value="Genomic_DNA"/>
</dbReference>
<evidence type="ECO:0000256" key="1">
    <source>
        <dbReference type="SAM" id="Phobius"/>
    </source>
</evidence>
<protein>
    <submittedName>
        <fullName evidence="2">Uncharacterized protein</fullName>
    </submittedName>
</protein>
<proteinExistence type="predicted"/>
<feature type="transmembrane region" description="Helical" evidence="1">
    <location>
        <begin position="53"/>
        <end position="71"/>
    </location>
</feature>
<accession>A0ABN0TKQ0</accession>
<sequence>MSQQQDTHQENKGRNALIGLIVSIVGVVIAIFAAWRDVYDFRLGSGDPTYRPLLYFGVLMASLGVLFLFFFKPVRNWKYSYGTICFVCTGLVATLGITLIAGSAAQKTIERPVSENAKVPEFTATISDPSRQPRSNQTFTLDGDLAGQMPNGHTLWIIAWLPEDKVFYLQPGPCVVVSRGGWTCGGIHTRAAGEWDFILVVADSRRTSELVEALTLGQKFDDRKYPGEDPREFDSFRGWATEKNRKSFLVA</sequence>
<gene>
    <name evidence="2" type="ORF">GCM10009539_06650</name>
</gene>
<dbReference type="Proteomes" id="UP001500967">
    <property type="component" value="Unassembled WGS sequence"/>
</dbReference>
<evidence type="ECO:0000313" key="2">
    <source>
        <dbReference type="EMBL" id="GAA0224165.1"/>
    </source>
</evidence>
<reference evidence="2 3" key="1">
    <citation type="journal article" date="2019" name="Int. J. Syst. Evol. Microbiol.">
        <title>The Global Catalogue of Microorganisms (GCM) 10K type strain sequencing project: providing services to taxonomists for standard genome sequencing and annotation.</title>
        <authorList>
            <consortium name="The Broad Institute Genomics Platform"/>
            <consortium name="The Broad Institute Genome Sequencing Center for Infectious Disease"/>
            <person name="Wu L."/>
            <person name="Ma J."/>
        </authorList>
    </citation>
    <scope>NUCLEOTIDE SEQUENCE [LARGE SCALE GENOMIC DNA]</scope>
    <source>
        <strain evidence="2 3">JCM 10425</strain>
    </source>
</reference>
<keyword evidence="3" id="KW-1185">Reference proteome</keyword>
<feature type="transmembrane region" description="Helical" evidence="1">
    <location>
        <begin position="16"/>
        <end position="33"/>
    </location>
</feature>
<evidence type="ECO:0000313" key="3">
    <source>
        <dbReference type="Proteomes" id="UP001500967"/>
    </source>
</evidence>
<organism evidence="2 3">
    <name type="scientific">Cryptosporangium japonicum</name>
    <dbReference type="NCBI Taxonomy" id="80872"/>
    <lineage>
        <taxon>Bacteria</taxon>
        <taxon>Bacillati</taxon>
        <taxon>Actinomycetota</taxon>
        <taxon>Actinomycetes</taxon>
        <taxon>Cryptosporangiales</taxon>
        <taxon>Cryptosporangiaceae</taxon>
        <taxon>Cryptosporangium</taxon>
    </lineage>
</organism>
<feature type="transmembrane region" description="Helical" evidence="1">
    <location>
        <begin position="83"/>
        <end position="105"/>
    </location>
</feature>
<keyword evidence="1" id="KW-0812">Transmembrane</keyword>
<keyword evidence="1" id="KW-0472">Membrane</keyword>
<keyword evidence="1" id="KW-1133">Transmembrane helix</keyword>